<evidence type="ECO:0000256" key="2">
    <source>
        <dbReference type="SAM" id="MobiDB-lite"/>
    </source>
</evidence>
<evidence type="ECO:0000256" key="1">
    <source>
        <dbReference type="ARBA" id="ARBA00022898"/>
    </source>
</evidence>
<accession>A0A084GDU4</accession>
<evidence type="ECO:0000313" key="5">
    <source>
        <dbReference type="Proteomes" id="UP000028545"/>
    </source>
</evidence>
<dbReference type="HOGENOM" id="CLU_017584_1_2_1"/>
<dbReference type="PANTHER" id="PTHR43795">
    <property type="entry name" value="BIFUNCTIONAL ASPARTATE AMINOTRANSFERASE AND GLUTAMATE/ASPARTATE-PREPHENATE AMINOTRANSFERASE-RELATED"/>
    <property type="match status" value="1"/>
</dbReference>
<gene>
    <name evidence="4" type="ORF">SAPIO_CDS1829</name>
</gene>
<evidence type="ECO:0000259" key="3">
    <source>
        <dbReference type="Pfam" id="PF00155"/>
    </source>
</evidence>
<dbReference type="VEuPathDB" id="FungiDB:SAPIO_CDS1829"/>
<keyword evidence="5" id="KW-1185">Reference proteome</keyword>
<feature type="region of interest" description="Disordered" evidence="2">
    <location>
        <begin position="248"/>
        <end position="306"/>
    </location>
</feature>
<dbReference type="Pfam" id="PF00155">
    <property type="entry name" value="Aminotran_1_2"/>
    <property type="match status" value="1"/>
</dbReference>
<evidence type="ECO:0000313" key="4">
    <source>
        <dbReference type="EMBL" id="KEZ45506.1"/>
    </source>
</evidence>
<dbReference type="Gene3D" id="3.40.640.10">
    <property type="entry name" value="Type I PLP-dependent aspartate aminotransferase-like (Major domain)"/>
    <property type="match status" value="1"/>
</dbReference>
<dbReference type="InterPro" id="IPR050478">
    <property type="entry name" value="Ethylene_sulfur-biosynth"/>
</dbReference>
<organism evidence="4 5">
    <name type="scientific">Pseudallescheria apiosperma</name>
    <name type="common">Scedosporium apiospermum</name>
    <dbReference type="NCBI Taxonomy" id="563466"/>
    <lineage>
        <taxon>Eukaryota</taxon>
        <taxon>Fungi</taxon>
        <taxon>Dikarya</taxon>
        <taxon>Ascomycota</taxon>
        <taxon>Pezizomycotina</taxon>
        <taxon>Sordariomycetes</taxon>
        <taxon>Hypocreomycetidae</taxon>
        <taxon>Microascales</taxon>
        <taxon>Microascaceae</taxon>
        <taxon>Scedosporium</taxon>
    </lineage>
</organism>
<comment type="caution">
    <text evidence="4">The sequence shown here is derived from an EMBL/GenBank/DDBJ whole genome shotgun (WGS) entry which is preliminary data.</text>
</comment>
<dbReference type="EMBL" id="JOWA01000077">
    <property type="protein sequence ID" value="KEZ45506.1"/>
    <property type="molecule type" value="Genomic_DNA"/>
</dbReference>
<dbReference type="SUPFAM" id="SSF53383">
    <property type="entry name" value="PLP-dependent transferases"/>
    <property type="match status" value="2"/>
</dbReference>
<dbReference type="GO" id="GO:0006520">
    <property type="term" value="P:amino acid metabolic process"/>
    <property type="evidence" value="ECO:0007669"/>
    <property type="project" value="TreeGrafter"/>
</dbReference>
<dbReference type="InterPro" id="IPR015421">
    <property type="entry name" value="PyrdxlP-dep_Trfase_major"/>
</dbReference>
<dbReference type="Gene3D" id="3.90.1150.10">
    <property type="entry name" value="Aspartate Aminotransferase, domain 1"/>
    <property type="match status" value="1"/>
</dbReference>
<feature type="compositionally biased region" description="Basic and acidic residues" evidence="2">
    <location>
        <begin position="255"/>
        <end position="264"/>
    </location>
</feature>
<dbReference type="InterPro" id="IPR015422">
    <property type="entry name" value="PyrdxlP-dep_Trfase_small"/>
</dbReference>
<dbReference type="KEGG" id="sapo:SAPIO_CDS1829"/>
<dbReference type="PANTHER" id="PTHR43795:SF39">
    <property type="entry name" value="AMINOTRANSFERASE CLASS I_CLASSII DOMAIN-CONTAINING PROTEIN"/>
    <property type="match status" value="1"/>
</dbReference>
<dbReference type="GeneID" id="27720901"/>
<dbReference type="RefSeq" id="XP_016645305.1">
    <property type="nucleotide sequence ID" value="XM_016785008.1"/>
</dbReference>
<feature type="domain" description="Aminotransferase class I/classII large" evidence="3">
    <location>
        <begin position="42"/>
        <end position="232"/>
    </location>
</feature>
<sequence>MGDLNQLSSRVKDTIASIVPKIDSALSDKSSRIDLATAENWLLRPELEEIYKTAIQNGISSKSLSYSHGLGGDAELRSSLSDLFTKYFCPHQPIRPDHVVATPGATHCLDALLTTICDEGDSVLILVPYWSGFSLHFQLRPRVNVIPVRLDWVNGSFNEHSRPLNQSLLPALLAALDTAPDKAKVKALVITNPHNPFGQCYPAHVLRECIRFCRERGIHYISDELYALSQIGRNPFISALGLGPNGESTNGCRSLRKDVTDGGHVRNSKKRSLTANGTEPPPSKRRIGSYGPNGTSPEKEKNVEDGSEDAAMIHVIWSTSKDLCSSGLRMAALVSQSPQSRLILNRLAKAHEMAAARFRRWGTPFITPDAGPFVLVRLGRKEDESDILQKLRQVGVMVAPGGSFGGSGWCDGDGGFWARVTVAVPREIFWDGLQKIELALGF</sequence>
<dbReference type="InterPro" id="IPR015424">
    <property type="entry name" value="PyrdxlP-dep_Trfase"/>
</dbReference>
<dbReference type="AlphaFoldDB" id="A0A084GDU4"/>
<dbReference type="GO" id="GO:0008483">
    <property type="term" value="F:transaminase activity"/>
    <property type="evidence" value="ECO:0007669"/>
    <property type="project" value="TreeGrafter"/>
</dbReference>
<dbReference type="CDD" id="cd00609">
    <property type="entry name" value="AAT_like"/>
    <property type="match status" value="1"/>
</dbReference>
<dbReference type="PRINTS" id="PR00753">
    <property type="entry name" value="ACCSYNTHASE"/>
</dbReference>
<keyword evidence="1" id="KW-0663">Pyridoxal phosphate</keyword>
<dbReference type="InterPro" id="IPR004839">
    <property type="entry name" value="Aminotransferase_I/II_large"/>
</dbReference>
<dbReference type="OrthoDB" id="7042322at2759"/>
<name>A0A084GDU4_PSEDA</name>
<dbReference type="GO" id="GO:0030170">
    <property type="term" value="F:pyridoxal phosphate binding"/>
    <property type="evidence" value="ECO:0007669"/>
    <property type="project" value="InterPro"/>
</dbReference>
<proteinExistence type="predicted"/>
<dbReference type="Proteomes" id="UP000028545">
    <property type="component" value="Unassembled WGS sequence"/>
</dbReference>
<protein>
    <recommendedName>
        <fullName evidence="3">Aminotransferase class I/classII large domain-containing protein</fullName>
    </recommendedName>
</protein>
<reference evidence="4 5" key="1">
    <citation type="journal article" date="2014" name="Genome Announc.">
        <title>Draft genome sequence of the pathogenic fungus Scedosporium apiospermum.</title>
        <authorList>
            <person name="Vandeputte P."/>
            <person name="Ghamrawi S."/>
            <person name="Rechenmann M."/>
            <person name="Iltis A."/>
            <person name="Giraud S."/>
            <person name="Fleury M."/>
            <person name="Thornton C."/>
            <person name="Delhaes L."/>
            <person name="Meyer W."/>
            <person name="Papon N."/>
            <person name="Bouchara J.P."/>
        </authorList>
    </citation>
    <scope>NUCLEOTIDE SEQUENCE [LARGE SCALE GENOMIC DNA]</scope>
    <source>
        <strain evidence="4 5">IHEM 14462</strain>
    </source>
</reference>